<dbReference type="KEGG" id="apac:S7S_07920"/>
<evidence type="ECO:0000256" key="3">
    <source>
        <dbReference type="RuleBase" id="RU000363"/>
    </source>
</evidence>
<dbReference type="OrthoDB" id="7301144at2"/>
<dbReference type="InterPro" id="IPR057326">
    <property type="entry name" value="KR_dom"/>
</dbReference>
<dbReference type="InterPro" id="IPR002347">
    <property type="entry name" value="SDR_fam"/>
</dbReference>
<dbReference type="STRING" id="391936.S7S_07920"/>
<dbReference type="NCBIfam" id="NF006565">
    <property type="entry name" value="PRK09072.1"/>
    <property type="match status" value="1"/>
</dbReference>
<reference evidence="5 6" key="1">
    <citation type="journal article" date="2012" name="J. Bacteriol.">
        <title>Genome sequence of an alkane-degrading bacterium, Alcanivorax pacificus type strain W11-5, isolated from deep sea sediment.</title>
        <authorList>
            <person name="Lai Q."/>
            <person name="Shao Z."/>
        </authorList>
    </citation>
    <scope>NUCLEOTIDE SEQUENCE [LARGE SCALE GENOMIC DNA]</scope>
    <source>
        <strain evidence="5 6">W11-5</strain>
    </source>
</reference>
<keyword evidence="2" id="KW-0560">Oxidoreductase</keyword>
<proteinExistence type="inferred from homology"/>
<dbReference type="PROSITE" id="PS00061">
    <property type="entry name" value="ADH_SHORT"/>
    <property type="match status" value="1"/>
</dbReference>
<protein>
    <submittedName>
        <fullName evidence="5">Short chain dehydrogenase</fullName>
    </submittedName>
</protein>
<evidence type="ECO:0000259" key="4">
    <source>
        <dbReference type="SMART" id="SM00822"/>
    </source>
</evidence>
<dbReference type="Proteomes" id="UP000006764">
    <property type="component" value="Chromosome"/>
</dbReference>
<dbReference type="PIRSF" id="PIRSF000126">
    <property type="entry name" value="11-beta-HSD1"/>
    <property type="match status" value="1"/>
</dbReference>
<evidence type="ECO:0000256" key="2">
    <source>
        <dbReference type="ARBA" id="ARBA00023002"/>
    </source>
</evidence>
<feature type="domain" description="Ketoreductase" evidence="4">
    <location>
        <begin position="6"/>
        <end position="182"/>
    </location>
</feature>
<dbReference type="InterPro" id="IPR036291">
    <property type="entry name" value="NAD(P)-bd_dom_sf"/>
</dbReference>
<dbReference type="AlphaFoldDB" id="A0A0B4XMW3"/>
<dbReference type="PANTHER" id="PTHR44196">
    <property type="entry name" value="DEHYDROGENASE/REDUCTASE SDR FAMILY MEMBER 7B"/>
    <property type="match status" value="1"/>
</dbReference>
<evidence type="ECO:0000256" key="1">
    <source>
        <dbReference type="ARBA" id="ARBA00006484"/>
    </source>
</evidence>
<gene>
    <name evidence="5" type="ORF">S7S_07920</name>
</gene>
<dbReference type="SMART" id="SM00822">
    <property type="entry name" value="PKS_KR"/>
    <property type="match status" value="1"/>
</dbReference>
<dbReference type="SUPFAM" id="SSF51735">
    <property type="entry name" value="NAD(P)-binding Rossmann-fold domains"/>
    <property type="match status" value="1"/>
</dbReference>
<accession>A0A0B4XMW3</accession>
<organism evidence="5 6">
    <name type="scientific">Isoalcanivorax pacificus W11-5</name>
    <dbReference type="NCBI Taxonomy" id="391936"/>
    <lineage>
        <taxon>Bacteria</taxon>
        <taxon>Pseudomonadati</taxon>
        <taxon>Pseudomonadota</taxon>
        <taxon>Gammaproteobacteria</taxon>
        <taxon>Oceanospirillales</taxon>
        <taxon>Alcanivoracaceae</taxon>
        <taxon>Isoalcanivorax</taxon>
    </lineage>
</organism>
<dbReference type="Gene3D" id="3.40.50.720">
    <property type="entry name" value="NAD(P)-binding Rossmann-like Domain"/>
    <property type="match status" value="1"/>
</dbReference>
<keyword evidence="6" id="KW-1185">Reference proteome</keyword>
<dbReference type="HOGENOM" id="CLU_010194_2_1_6"/>
<comment type="similarity">
    <text evidence="1 3">Belongs to the short-chain dehydrogenases/reductases (SDR) family.</text>
</comment>
<dbReference type="RefSeq" id="WP_008735812.1">
    <property type="nucleotide sequence ID" value="NZ_CP004387.1"/>
</dbReference>
<dbReference type="PANTHER" id="PTHR44196:SF1">
    <property type="entry name" value="DEHYDROGENASE_REDUCTASE SDR FAMILY MEMBER 7B"/>
    <property type="match status" value="1"/>
</dbReference>
<dbReference type="GO" id="GO:0016020">
    <property type="term" value="C:membrane"/>
    <property type="evidence" value="ECO:0007669"/>
    <property type="project" value="TreeGrafter"/>
</dbReference>
<dbReference type="Pfam" id="PF00106">
    <property type="entry name" value="adh_short"/>
    <property type="match status" value="1"/>
</dbReference>
<evidence type="ECO:0000313" key="6">
    <source>
        <dbReference type="Proteomes" id="UP000006764"/>
    </source>
</evidence>
<dbReference type="GO" id="GO:0016491">
    <property type="term" value="F:oxidoreductase activity"/>
    <property type="evidence" value="ECO:0007669"/>
    <property type="project" value="UniProtKB-KW"/>
</dbReference>
<dbReference type="EMBL" id="CP004387">
    <property type="protein sequence ID" value="AJD48000.1"/>
    <property type="molecule type" value="Genomic_DNA"/>
</dbReference>
<evidence type="ECO:0000313" key="5">
    <source>
        <dbReference type="EMBL" id="AJD48000.1"/>
    </source>
</evidence>
<dbReference type="PRINTS" id="PR00081">
    <property type="entry name" value="GDHRDH"/>
</dbReference>
<sequence>MELHQCHALLTGASGGIGFALADQLASAGAHLLLVARQTEKLEPLTQRFPGQVQLVRADLTQASGRRDVADAASRFVGFNCLINAAGINQFRLLAQQDEDAIAEMMNLNVTAALQLTHRLLPQLQENDNALVVNVGSTFGSIGYPGFAAYCASKFALRGFSEALRRELADSGVRVLYVAPRATRTGMNGRSVVAMNEQLRVAMDAPHQVARRILTAIQRERDELYIGWPEKLFVRINSLFPQLVSQSLHKQLPIIQRYARHDS</sequence>
<name>A0A0B4XMW3_9GAMM</name>
<dbReference type="CDD" id="cd05233">
    <property type="entry name" value="SDR_c"/>
    <property type="match status" value="1"/>
</dbReference>
<dbReference type="InterPro" id="IPR020904">
    <property type="entry name" value="Sc_DH/Rdtase_CS"/>
</dbReference>
<dbReference type="PRINTS" id="PR00080">
    <property type="entry name" value="SDRFAMILY"/>
</dbReference>